<name>A0A0D3D6A2_BRAOL</name>
<dbReference type="STRING" id="109376.A0A0D3D6A2"/>
<dbReference type="Gramene" id="Bo7g048280.1">
    <property type="protein sequence ID" value="Bo7g048280.1"/>
    <property type="gene ID" value="Bo7g048280"/>
</dbReference>
<accession>A0A0D3D6A2</accession>
<reference evidence="1 2" key="1">
    <citation type="journal article" date="2014" name="Genome Biol.">
        <title>Transcriptome and methylome profiling reveals relics of genome dominance in the mesopolyploid Brassica oleracea.</title>
        <authorList>
            <person name="Parkin I.A."/>
            <person name="Koh C."/>
            <person name="Tang H."/>
            <person name="Robinson S.J."/>
            <person name="Kagale S."/>
            <person name="Clarke W.E."/>
            <person name="Town C.D."/>
            <person name="Nixon J."/>
            <person name="Krishnakumar V."/>
            <person name="Bidwell S.L."/>
            <person name="Denoeud F."/>
            <person name="Belcram H."/>
            <person name="Links M.G."/>
            <person name="Just J."/>
            <person name="Clarke C."/>
            <person name="Bender T."/>
            <person name="Huebert T."/>
            <person name="Mason A.S."/>
            <person name="Pires J.C."/>
            <person name="Barker G."/>
            <person name="Moore J."/>
            <person name="Walley P.G."/>
            <person name="Manoli S."/>
            <person name="Batley J."/>
            <person name="Edwards D."/>
            <person name="Nelson M.N."/>
            <person name="Wang X."/>
            <person name="Paterson A.H."/>
            <person name="King G."/>
            <person name="Bancroft I."/>
            <person name="Chalhoub B."/>
            <person name="Sharpe A.G."/>
        </authorList>
    </citation>
    <scope>NUCLEOTIDE SEQUENCE</scope>
    <source>
        <strain evidence="1 2">cv. TO1000</strain>
    </source>
</reference>
<reference evidence="1" key="2">
    <citation type="submission" date="2015-03" db="UniProtKB">
        <authorList>
            <consortium name="EnsemblPlants"/>
        </authorList>
    </citation>
    <scope>IDENTIFICATION</scope>
</reference>
<dbReference type="EnsemblPlants" id="Bo7g048280.1">
    <property type="protein sequence ID" value="Bo7g048280.1"/>
    <property type="gene ID" value="Bo7g048280"/>
</dbReference>
<sequence>MEVRPVGKSDNERLRVPRRRGGLVYHIHGHSGDMIRIRILLKQKKFSFLLQSFPNLKTLVWERMVYFIIKELSPSADKVCSFIVTSSLISDMNSKIDMYLANGTTL</sequence>
<dbReference type="eggNOG" id="KOG1078">
    <property type="taxonomic scope" value="Eukaryota"/>
</dbReference>
<dbReference type="HOGENOM" id="CLU_2226914_0_0_1"/>
<organism evidence="1 2">
    <name type="scientific">Brassica oleracea var. oleracea</name>
    <dbReference type="NCBI Taxonomy" id="109376"/>
    <lineage>
        <taxon>Eukaryota</taxon>
        <taxon>Viridiplantae</taxon>
        <taxon>Streptophyta</taxon>
        <taxon>Embryophyta</taxon>
        <taxon>Tracheophyta</taxon>
        <taxon>Spermatophyta</taxon>
        <taxon>Magnoliopsida</taxon>
        <taxon>eudicotyledons</taxon>
        <taxon>Gunneridae</taxon>
        <taxon>Pentapetalae</taxon>
        <taxon>rosids</taxon>
        <taxon>malvids</taxon>
        <taxon>Brassicales</taxon>
        <taxon>Brassicaceae</taxon>
        <taxon>Brassiceae</taxon>
        <taxon>Brassica</taxon>
    </lineage>
</organism>
<evidence type="ECO:0000313" key="1">
    <source>
        <dbReference type="EnsemblPlants" id="Bo7g048280.1"/>
    </source>
</evidence>
<keyword evidence="2" id="KW-1185">Reference proteome</keyword>
<evidence type="ECO:0000313" key="2">
    <source>
        <dbReference type="Proteomes" id="UP000032141"/>
    </source>
</evidence>
<dbReference type="Proteomes" id="UP000032141">
    <property type="component" value="Chromosome C7"/>
</dbReference>
<protein>
    <submittedName>
        <fullName evidence="1">Uncharacterized protein</fullName>
    </submittedName>
</protein>
<proteinExistence type="predicted"/>
<dbReference type="AlphaFoldDB" id="A0A0D3D6A2"/>